<dbReference type="Gene3D" id="3.10.450.50">
    <property type="match status" value="1"/>
</dbReference>
<dbReference type="SUPFAM" id="SSF54427">
    <property type="entry name" value="NTF2-like"/>
    <property type="match status" value="1"/>
</dbReference>
<gene>
    <name evidence="2" type="ORF">PEL8287_03451</name>
</gene>
<sequence>MKPITQAVSFFFTIVSTSLVNAGAAEDIAGRAETFEAAFNSGDAGAVASHYTEDAVILAPDTPRIDGRDAIHGLWQAYVDAGVRDLQLMTVDLEDLGDTALETGTYSLSAPDGNGGTVQAGGKYVIVWKADGKGVWYLHWDIWNSTP</sequence>
<dbReference type="Pfam" id="PF14534">
    <property type="entry name" value="DUF4440"/>
    <property type="match status" value="1"/>
</dbReference>
<dbReference type="InterPro" id="IPR027843">
    <property type="entry name" value="DUF4440"/>
</dbReference>
<keyword evidence="3" id="KW-1185">Reference proteome</keyword>
<name>A0A1Y5TFD9_9RHOB</name>
<dbReference type="Proteomes" id="UP000193827">
    <property type="component" value="Unassembled WGS sequence"/>
</dbReference>
<evidence type="ECO:0000313" key="3">
    <source>
        <dbReference type="Proteomes" id="UP000193827"/>
    </source>
</evidence>
<dbReference type="RefSeq" id="WP_085893647.1">
    <property type="nucleotide sequence ID" value="NZ_FWFL01000010.1"/>
</dbReference>
<dbReference type="OrthoDB" id="9814425at2"/>
<evidence type="ECO:0000259" key="1">
    <source>
        <dbReference type="Pfam" id="PF14534"/>
    </source>
</evidence>
<protein>
    <submittedName>
        <fullName evidence="2">SnoaL-like domain protein</fullName>
    </submittedName>
</protein>
<accession>A0A1Y5TFD9</accession>
<dbReference type="InterPro" id="IPR032710">
    <property type="entry name" value="NTF2-like_dom_sf"/>
</dbReference>
<organism evidence="2 3">
    <name type="scientific">Roseovarius litorisediminis</name>
    <dbReference type="NCBI Taxonomy" id="1312363"/>
    <lineage>
        <taxon>Bacteria</taxon>
        <taxon>Pseudomonadati</taxon>
        <taxon>Pseudomonadota</taxon>
        <taxon>Alphaproteobacteria</taxon>
        <taxon>Rhodobacterales</taxon>
        <taxon>Roseobacteraceae</taxon>
        <taxon>Roseovarius</taxon>
    </lineage>
</organism>
<dbReference type="EMBL" id="FWFL01000010">
    <property type="protein sequence ID" value="SLN62950.1"/>
    <property type="molecule type" value="Genomic_DNA"/>
</dbReference>
<dbReference type="AlphaFoldDB" id="A0A1Y5TFD9"/>
<feature type="domain" description="DUF4440" evidence="1">
    <location>
        <begin position="31"/>
        <end position="136"/>
    </location>
</feature>
<evidence type="ECO:0000313" key="2">
    <source>
        <dbReference type="EMBL" id="SLN62950.1"/>
    </source>
</evidence>
<proteinExistence type="predicted"/>
<reference evidence="2 3" key="1">
    <citation type="submission" date="2017-03" db="EMBL/GenBank/DDBJ databases">
        <authorList>
            <person name="Afonso C.L."/>
            <person name="Miller P.J."/>
            <person name="Scott M.A."/>
            <person name="Spackman E."/>
            <person name="Goraichik I."/>
            <person name="Dimitrov K.M."/>
            <person name="Suarez D.L."/>
            <person name="Swayne D.E."/>
        </authorList>
    </citation>
    <scope>NUCLEOTIDE SEQUENCE [LARGE SCALE GENOMIC DNA]</scope>
    <source>
        <strain evidence="2 3">CECT 8287</strain>
    </source>
</reference>